<organism evidence="2">
    <name type="scientific">bioreactor metagenome</name>
    <dbReference type="NCBI Taxonomy" id="1076179"/>
    <lineage>
        <taxon>unclassified sequences</taxon>
        <taxon>metagenomes</taxon>
        <taxon>ecological metagenomes</taxon>
    </lineage>
</organism>
<protein>
    <recommendedName>
        <fullName evidence="3">DUF4330 domain-containing protein</fullName>
    </recommendedName>
</protein>
<dbReference type="AlphaFoldDB" id="A0A645EEN4"/>
<evidence type="ECO:0000313" key="2">
    <source>
        <dbReference type="EMBL" id="MPM99789.1"/>
    </source>
</evidence>
<keyword evidence="1" id="KW-0812">Transmembrane</keyword>
<gene>
    <name evidence="2" type="ORF">SDC9_146983</name>
</gene>
<dbReference type="InterPro" id="IPR025480">
    <property type="entry name" value="DUF4330"/>
</dbReference>
<dbReference type="Pfam" id="PF14221">
    <property type="entry name" value="DUF4330"/>
    <property type="match status" value="1"/>
</dbReference>
<accession>A0A645EEN4</accession>
<feature type="transmembrane region" description="Helical" evidence="1">
    <location>
        <begin position="6"/>
        <end position="28"/>
    </location>
</feature>
<name>A0A645EEN4_9ZZZZ</name>
<keyword evidence="1" id="KW-0472">Membrane</keyword>
<reference evidence="2" key="1">
    <citation type="submission" date="2019-08" db="EMBL/GenBank/DDBJ databases">
        <authorList>
            <person name="Kucharzyk K."/>
            <person name="Murdoch R.W."/>
            <person name="Higgins S."/>
            <person name="Loffler F."/>
        </authorList>
    </citation>
    <scope>NUCLEOTIDE SEQUENCE</scope>
</reference>
<sequence>MAEKKGKFNIIDLIVIIVIIVIAAGAVYKFSGLNKTAKKVSMETVTYDMKIEALRDFSFKNIQVGDTVFDYTSGNAIGTIKDVQWLDATRPFYTTNGETVEATVENRYDVILTVEAQATVSDGVYSVNKTYDICANSKRKIYTKCISCTAKIISINE</sequence>
<comment type="caution">
    <text evidence="2">The sequence shown here is derived from an EMBL/GenBank/DDBJ whole genome shotgun (WGS) entry which is preliminary data.</text>
</comment>
<keyword evidence="1" id="KW-1133">Transmembrane helix</keyword>
<evidence type="ECO:0008006" key="3">
    <source>
        <dbReference type="Google" id="ProtNLM"/>
    </source>
</evidence>
<proteinExistence type="predicted"/>
<dbReference type="EMBL" id="VSSQ01045862">
    <property type="protein sequence ID" value="MPM99789.1"/>
    <property type="molecule type" value="Genomic_DNA"/>
</dbReference>
<evidence type="ECO:0000256" key="1">
    <source>
        <dbReference type="SAM" id="Phobius"/>
    </source>
</evidence>